<evidence type="ECO:0000313" key="2">
    <source>
        <dbReference type="Proteomes" id="UP001062223"/>
    </source>
</evidence>
<dbReference type="AlphaFoldDB" id="A0A9Q9T323"/>
<proteinExistence type="predicted"/>
<gene>
    <name evidence="1" type="ORF">OE229_14115</name>
</gene>
<sequence length="308" mass="33326">MAHITVFGAAPGDPDPRAHRRLADAARRGTLIRLTAGRYVDRDAFGAASAAERHRARVEAVAPNIHPALVISHESAAAMLGLPWLGEFPEHVVATDPRRATGQRRAHLQKVGGAGRPIACASVGGLPVTTLLVTGVDVALRASFRTAVVVLDAVLARGVSREALLAELRSREPRPRASTRARRAIEFADAAADSPGESVARLCWAAAGFPAPMLQQEFRDAAGLIGRVDFWFEDAGVVVEFDGLVKYRDRTMRAGRTPERVVIDEKLREDRLRAHRDVRRVVRVTWPDVEPGGNGPVALEAAGVRRVR</sequence>
<dbReference type="Proteomes" id="UP001062223">
    <property type="component" value="Chromosome"/>
</dbReference>
<evidence type="ECO:0000313" key="1">
    <source>
        <dbReference type="EMBL" id="UYC80254.1"/>
    </source>
</evidence>
<protein>
    <recommendedName>
        <fullName evidence="3">Type IV toxin-antitoxin system AbiEi family antitoxin domain-containing protein</fullName>
    </recommendedName>
</protein>
<dbReference type="KEGG" id="cpoi:OE229_14115"/>
<organism evidence="1 2">
    <name type="scientific">Curtobacterium poinsettiae</name>
    <dbReference type="NCBI Taxonomy" id="159612"/>
    <lineage>
        <taxon>Bacteria</taxon>
        <taxon>Bacillati</taxon>
        <taxon>Actinomycetota</taxon>
        <taxon>Actinomycetes</taxon>
        <taxon>Micrococcales</taxon>
        <taxon>Microbacteriaceae</taxon>
        <taxon>Curtobacterium</taxon>
    </lineage>
</organism>
<dbReference type="RefSeq" id="WP_262138558.1">
    <property type="nucleotide sequence ID" value="NZ_CP106879.1"/>
</dbReference>
<reference evidence="1" key="1">
    <citation type="submission" date="2022-09" db="EMBL/GenBank/DDBJ databases">
        <title>Taxonomy of Curtobacterium flaccumfaciens.</title>
        <authorList>
            <person name="Osdaghi E."/>
            <person name="Taghavi S.M."/>
            <person name="Hamidizade M."/>
            <person name="Abachi H."/>
            <person name="Fazliarab A."/>
            <person name="Baeyen S."/>
            <person name="Portier P."/>
            <person name="Van Vaerenbergh J."/>
            <person name="Jacques M.-A."/>
        </authorList>
    </citation>
    <scope>NUCLEOTIDE SEQUENCE</scope>
    <source>
        <strain evidence="1">AGQB46</strain>
    </source>
</reference>
<name>A0A9Q9T323_9MICO</name>
<dbReference type="EMBL" id="CP106879">
    <property type="protein sequence ID" value="UYC80254.1"/>
    <property type="molecule type" value="Genomic_DNA"/>
</dbReference>
<evidence type="ECO:0008006" key="3">
    <source>
        <dbReference type="Google" id="ProtNLM"/>
    </source>
</evidence>
<accession>A0A9Q9T323</accession>